<proteinExistence type="predicted"/>
<dbReference type="AlphaFoldDB" id="A0A7E4UXG8"/>
<dbReference type="WBParaSite" id="Pan_g13979.t1">
    <property type="protein sequence ID" value="Pan_g13979.t1"/>
    <property type="gene ID" value="Pan_g13979"/>
</dbReference>
<keyword evidence="1" id="KW-1185">Reference proteome</keyword>
<accession>A0A7E4UXG8</accession>
<reference evidence="2" key="2">
    <citation type="submission" date="2020-10" db="UniProtKB">
        <authorList>
            <consortium name="WormBaseParasite"/>
        </authorList>
    </citation>
    <scope>IDENTIFICATION</scope>
</reference>
<protein>
    <submittedName>
        <fullName evidence="2">Uncharacterized protein</fullName>
    </submittedName>
</protein>
<dbReference type="Proteomes" id="UP000492821">
    <property type="component" value="Unassembled WGS sequence"/>
</dbReference>
<organism evidence="1 2">
    <name type="scientific">Panagrellus redivivus</name>
    <name type="common">Microworm</name>
    <dbReference type="NCBI Taxonomy" id="6233"/>
    <lineage>
        <taxon>Eukaryota</taxon>
        <taxon>Metazoa</taxon>
        <taxon>Ecdysozoa</taxon>
        <taxon>Nematoda</taxon>
        <taxon>Chromadorea</taxon>
        <taxon>Rhabditida</taxon>
        <taxon>Tylenchina</taxon>
        <taxon>Panagrolaimomorpha</taxon>
        <taxon>Panagrolaimoidea</taxon>
        <taxon>Panagrolaimidae</taxon>
        <taxon>Panagrellus</taxon>
    </lineage>
</organism>
<evidence type="ECO:0000313" key="1">
    <source>
        <dbReference type="Proteomes" id="UP000492821"/>
    </source>
</evidence>
<name>A0A7E4UXG8_PANRE</name>
<reference evidence="1" key="1">
    <citation type="journal article" date="2013" name="Genetics">
        <title>The draft genome and transcriptome of Panagrellus redivivus are shaped by the harsh demands of a free-living lifestyle.</title>
        <authorList>
            <person name="Srinivasan J."/>
            <person name="Dillman A.R."/>
            <person name="Macchietto M.G."/>
            <person name="Heikkinen L."/>
            <person name="Lakso M."/>
            <person name="Fracchia K.M."/>
            <person name="Antoshechkin I."/>
            <person name="Mortazavi A."/>
            <person name="Wong G."/>
            <person name="Sternberg P.W."/>
        </authorList>
    </citation>
    <scope>NUCLEOTIDE SEQUENCE [LARGE SCALE GENOMIC DNA]</scope>
    <source>
        <strain evidence="1">MT8872</strain>
    </source>
</reference>
<sequence length="94" mass="10619">MLKSVPMGIQQPPSMDHLHHLLSLALFHLLPEIRGVKRHASSIFMMMSMTRVKRQAFKQTLTDGIDAMAKFKPIDACNADLAIFQVFETLQKPA</sequence>
<evidence type="ECO:0000313" key="2">
    <source>
        <dbReference type="WBParaSite" id="Pan_g13979.t1"/>
    </source>
</evidence>